<sequence length="241" mass="26428">MKLNCDLGESFGQWTMGRDEAVMPLIDEANIACGFHAGDPLVMQQTVALAVKHQVSIGAHPSYPDLQGFGRRSMAMTSAELIAHLHYQLGALQGICQVNNTSLAFIKPHGALYNDMMRDIALFTAICRAISQFDQNLVLVIQALPDTSKWQTIAEQFQLTLRFEAFADRHYQDNGLLVPRSEANAVITDAEQAHKRIKQLAATGQLLSINGKPLTLQVDTICVHSDTDNALEIASKLASIN</sequence>
<dbReference type="AlphaFoldDB" id="A0A3E0U6U4"/>
<proteinExistence type="predicted"/>
<dbReference type="EC" id="3.5.2.9" evidence="1"/>
<protein>
    <submittedName>
        <fullName evidence="1">5-oxoprolinase subunit PxpA</fullName>
        <ecNumber evidence="1">3.5.2.9</ecNumber>
    </submittedName>
</protein>
<dbReference type="CDD" id="cd10787">
    <property type="entry name" value="LamB_YcsF_like"/>
    <property type="match status" value="1"/>
</dbReference>
<accession>A0A3E0U6U4</accession>
<dbReference type="GO" id="GO:0005975">
    <property type="term" value="P:carbohydrate metabolic process"/>
    <property type="evidence" value="ECO:0007669"/>
    <property type="project" value="InterPro"/>
</dbReference>
<dbReference type="EMBL" id="QUOT01000001">
    <property type="protein sequence ID" value="REL32678.1"/>
    <property type="molecule type" value="Genomic_DNA"/>
</dbReference>
<dbReference type="InterPro" id="IPR005501">
    <property type="entry name" value="LamB/YcsF/PxpA-like"/>
</dbReference>
<keyword evidence="2" id="KW-1185">Reference proteome</keyword>
<dbReference type="NCBIfam" id="NF003816">
    <property type="entry name" value="PRK05406.1-5"/>
    <property type="match status" value="1"/>
</dbReference>
<dbReference type="PANTHER" id="PTHR30292:SF0">
    <property type="entry name" value="5-OXOPROLINASE SUBUNIT A"/>
    <property type="match status" value="1"/>
</dbReference>
<dbReference type="Pfam" id="PF03746">
    <property type="entry name" value="LamB_YcsF"/>
    <property type="match status" value="1"/>
</dbReference>
<name>A0A3E0U6U4_9GAMM</name>
<dbReference type="InterPro" id="IPR011330">
    <property type="entry name" value="Glyco_hydro/deAcase_b/a-brl"/>
</dbReference>
<evidence type="ECO:0000313" key="1">
    <source>
        <dbReference type="EMBL" id="REL32678.1"/>
    </source>
</evidence>
<keyword evidence="1" id="KW-0378">Hydrolase</keyword>
<gene>
    <name evidence="1" type="primary">pxpA</name>
    <name evidence="1" type="ORF">DXX94_09440</name>
</gene>
<comment type="caution">
    <text evidence="1">The sequence shown here is derived from an EMBL/GenBank/DDBJ whole genome shotgun (WGS) entry which is preliminary data.</text>
</comment>
<evidence type="ECO:0000313" key="2">
    <source>
        <dbReference type="Proteomes" id="UP000256899"/>
    </source>
</evidence>
<dbReference type="NCBIfam" id="NF003814">
    <property type="entry name" value="PRK05406.1-3"/>
    <property type="match status" value="1"/>
</dbReference>
<dbReference type="Proteomes" id="UP000256899">
    <property type="component" value="Unassembled WGS sequence"/>
</dbReference>
<reference evidence="2" key="1">
    <citation type="submission" date="2018-08" db="EMBL/GenBank/DDBJ databases">
        <title>Thalassotalea euphylliae genome.</title>
        <authorList>
            <person name="Summers S."/>
            <person name="Rice S.A."/>
            <person name="Freckelton M.L."/>
            <person name="Nedved B.T."/>
            <person name="Hadfield M.G."/>
        </authorList>
    </citation>
    <scope>NUCLEOTIDE SEQUENCE [LARGE SCALE GENOMIC DNA]</scope>
    <source>
        <strain evidence="2">H3</strain>
    </source>
</reference>
<organism evidence="1 2">
    <name type="scientific">Thalassotalea euphylliae</name>
    <dbReference type="NCBI Taxonomy" id="1655234"/>
    <lineage>
        <taxon>Bacteria</taxon>
        <taxon>Pseudomonadati</taxon>
        <taxon>Pseudomonadota</taxon>
        <taxon>Gammaproteobacteria</taxon>
        <taxon>Alteromonadales</taxon>
        <taxon>Colwelliaceae</taxon>
        <taxon>Thalassotalea</taxon>
    </lineage>
</organism>
<dbReference type="GO" id="GO:0017168">
    <property type="term" value="F:5-oxoprolinase (ATP-hydrolyzing) activity"/>
    <property type="evidence" value="ECO:0007669"/>
    <property type="project" value="UniProtKB-EC"/>
</dbReference>
<dbReference type="Gene3D" id="3.20.20.370">
    <property type="entry name" value="Glycoside hydrolase/deacetylase"/>
    <property type="match status" value="1"/>
</dbReference>
<dbReference type="SUPFAM" id="SSF88713">
    <property type="entry name" value="Glycoside hydrolase/deacetylase"/>
    <property type="match status" value="1"/>
</dbReference>
<dbReference type="PANTHER" id="PTHR30292">
    <property type="entry name" value="UNCHARACTERIZED PROTEIN YBGL-RELATED"/>
    <property type="match status" value="1"/>
</dbReference>